<accession>A0A5C8P4Q3</accession>
<keyword evidence="4" id="KW-0560">Oxidoreductase</keyword>
<keyword evidence="3" id="KW-0274">FAD</keyword>
<protein>
    <submittedName>
        <fullName evidence="6">Pyridine nucleotide-disulfide oxidoreductase</fullName>
    </submittedName>
</protein>
<dbReference type="NCBIfam" id="TIGR03169">
    <property type="entry name" value="Nterm_to_SelD"/>
    <property type="match status" value="1"/>
</dbReference>
<dbReference type="EMBL" id="VDUY01000001">
    <property type="protein sequence ID" value="TXL68298.1"/>
    <property type="molecule type" value="Genomic_DNA"/>
</dbReference>
<evidence type="ECO:0000313" key="6">
    <source>
        <dbReference type="EMBL" id="TXL68298.1"/>
    </source>
</evidence>
<dbReference type="Gene3D" id="3.50.50.100">
    <property type="match status" value="1"/>
</dbReference>
<dbReference type="InterPro" id="IPR023753">
    <property type="entry name" value="FAD/NAD-binding_dom"/>
</dbReference>
<reference evidence="6 7" key="1">
    <citation type="submission" date="2019-06" db="EMBL/GenBank/DDBJ databases">
        <title>Quisquiliibacterium sp. nov., isolated from a maize field.</title>
        <authorList>
            <person name="Lin S.-Y."/>
            <person name="Tsai C.-F."/>
            <person name="Young C.-C."/>
        </authorList>
    </citation>
    <scope>NUCLEOTIDE SEQUENCE [LARGE SCALE GENOMIC DNA]</scope>
    <source>
        <strain evidence="6 7">CC-CFT501</strain>
    </source>
</reference>
<dbReference type="OrthoDB" id="9767928at2"/>
<evidence type="ECO:0000256" key="4">
    <source>
        <dbReference type="ARBA" id="ARBA00023002"/>
    </source>
</evidence>
<feature type="domain" description="FAD/NAD(P)-binding" evidence="5">
    <location>
        <begin position="19"/>
        <end position="305"/>
    </location>
</feature>
<dbReference type="AlphaFoldDB" id="A0A5C8P4Q3"/>
<evidence type="ECO:0000256" key="1">
    <source>
        <dbReference type="ARBA" id="ARBA00001974"/>
    </source>
</evidence>
<evidence type="ECO:0000256" key="2">
    <source>
        <dbReference type="ARBA" id="ARBA00022630"/>
    </source>
</evidence>
<name>A0A5C8P4Q3_9BURK</name>
<dbReference type="InterPro" id="IPR017584">
    <property type="entry name" value="Pyridine_nucleo_diS_OxRdtase_N"/>
</dbReference>
<dbReference type="PANTHER" id="PTHR42913">
    <property type="entry name" value="APOPTOSIS-INDUCING FACTOR 1"/>
    <property type="match status" value="1"/>
</dbReference>
<dbReference type="InterPro" id="IPR036188">
    <property type="entry name" value="FAD/NAD-bd_sf"/>
</dbReference>
<dbReference type="InterPro" id="IPR051169">
    <property type="entry name" value="NADH-Q_oxidoreductase"/>
</dbReference>
<dbReference type="Pfam" id="PF07992">
    <property type="entry name" value="Pyr_redox_2"/>
    <property type="match status" value="1"/>
</dbReference>
<comment type="caution">
    <text evidence="6">The sequence shown here is derived from an EMBL/GenBank/DDBJ whole genome shotgun (WGS) entry which is preliminary data.</text>
</comment>
<dbReference type="GO" id="GO:0003955">
    <property type="term" value="F:NAD(P)H dehydrogenase (quinone) activity"/>
    <property type="evidence" value="ECO:0007669"/>
    <property type="project" value="TreeGrafter"/>
</dbReference>
<sequence>MSAGASQMSAGANPISRRLLLVGAGHAHAQVLKGWAESPLPGVELVVVSPHALAPYSGMVPGWLAGTYDFDDIVIDFSSLCERAGARWVPAELLRLDPRHRHLELSNGERLRYDLLSLNVGSTLTPPAGDFSARVLPMRPLAELRERYGLLLAQWRDDDRDQPFRITAVGGGAAGFESLLAVLRRLRDLRPGRRVEGTLLTRSPDVLPGHPAAAQRAAMRALSEANVSLQAGSDWSGEAGQGADLVLWATGAQAHAWQRDPQCRGELAVSPEGFVQVDETLRSVSHPDVLAAGDCAQWLRPLPKAGVFAVRMGPVLLHNLQASLAGRPLRPYRPQTAFLSLLATADGRAIASRGAWSLSGRWAWRLKDRIDRGFIRRFSSQAGS</sequence>
<dbReference type="Proteomes" id="UP000321548">
    <property type="component" value="Unassembled WGS sequence"/>
</dbReference>
<keyword evidence="2" id="KW-0285">Flavoprotein</keyword>
<proteinExistence type="predicted"/>
<gene>
    <name evidence="6" type="ORF">FHP08_01000</name>
</gene>
<evidence type="ECO:0000313" key="7">
    <source>
        <dbReference type="Proteomes" id="UP000321548"/>
    </source>
</evidence>
<dbReference type="SUPFAM" id="SSF51905">
    <property type="entry name" value="FAD/NAD(P)-binding domain"/>
    <property type="match status" value="2"/>
</dbReference>
<dbReference type="PANTHER" id="PTHR42913:SF9">
    <property type="entry name" value="SLR1591 PROTEIN"/>
    <property type="match status" value="1"/>
</dbReference>
<evidence type="ECO:0000259" key="5">
    <source>
        <dbReference type="Pfam" id="PF07992"/>
    </source>
</evidence>
<evidence type="ECO:0000256" key="3">
    <source>
        <dbReference type="ARBA" id="ARBA00022827"/>
    </source>
</evidence>
<keyword evidence="7" id="KW-1185">Reference proteome</keyword>
<dbReference type="GO" id="GO:0019646">
    <property type="term" value="P:aerobic electron transport chain"/>
    <property type="evidence" value="ECO:0007669"/>
    <property type="project" value="TreeGrafter"/>
</dbReference>
<organism evidence="6 7">
    <name type="scientific">Zeimonas arvi</name>
    <dbReference type="NCBI Taxonomy" id="2498847"/>
    <lineage>
        <taxon>Bacteria</taxon>
        <taxon>Pseudomonadati</taxon>
        <taxon>Pseudomonadota</taxon>
        <taxon>Betaproteobacteria</taxon>
        <taxon>Burkholderiales</taxon>
        <taxon>Burkholderiaceae</taxon>
        <taxon>Zeimonas</taxon>
    </lineage>
</organism>
<comment type="cofactor">
    <cofactor evidence="1">
        <name>FAD</name>
        <dbReference type="ChEBI" id="CHEBI:57692"/>
    </cofactor>
</comment>